<dbReference type="GO" id="GO:0046872">
    <property type="term" value="F:metal ion binding"/>
    <property type="evidence" value="ECO:0007669"/>
    <property type="project" value="UniProtKB-KW"/>
</dbReference>
<reference evidence="6 7" key="1">
    <citation type="submission" date="2016-04" db="EMBL/GenBank/DDBJ databases">
        <authorList>
            <person name="Evans L.H."/>
            <person name="Alamgir A."/>
            <person name="Owens N."/>
            <person name="Weber N.D."/>
            <person name="Virtaneva K."/>
            <person name="Barbian K."/>
            <person name="Babar A."/>
            <person name="Rosenke K."/>
        </authorList>
    </citation>
    <scope>NUCLEOTIDE SEQUENCE [LARGE SCALE GENOMIC DNA]</scope>
    <source>
        <strain evidence="6">NIES-2108</strain>
    </source>
</reference>
<comment type="subcellular location">
    <subcellularLocation>
        <location evidence="1">Cell envelope</location>
    </subcellularLocation>
</comment>
<evidence type="ECO:0000256" key="1">
    <source>
        <dbReference type="ARBA" id="ARBA00004196"/>
    </source>
</evidence>
<dbReference type="InterPro" id="IPR006127">
    <property type="entry name" value="ZnuA-like"/>
</dbReference>
<keyword evidence="3" id="KW-0479">Metal-binding</keyword>
<dbReference type="EMBL" id="LXQE01000117">
    <property type="protein sequence ID" value="RCJ38600.1"/>
    <property type="molecule type" value="Genomic_DNA"/>
</dbReference>
<protein>
    <submittedName>
        <fullName evidence="6">ABC transporter substrate-binding protein</fullName>
    </submittedName>
</protein>
<dbReference type="GO" id="GO:0030313">
    <property type="term" value="C:cell envelope"/>
    <property type="evidence" value="ECO:0007669"/>
    <property type="project" value="UniProtKB-SubCell"/>
</dbReference>
<evidence type="ECO:0000256" key="2">
    <source>
        <dbReference type="ARBA" id="ARBA00022448"/>
    </source>
</evidence>
<name>A0A367RSB1_NOSPU</name>
<keyword evidence="2 5" id="KW-0813">Transport</keyword>
<dbReference type="AlphaFoldDB" id="A0A367RSB1"/>
<organism evidence="6 7">
    <name type="scientific">Nostoc punctiforme NIES-2108</name>
    <dbReference type="NCBI Taxonomy" id="1356359"/>
    <lineage>
        <taxon>Bacteria</taxon>
        <taxon>Bacillati</taxon>
        <taxon>Cyanobacteriota</taxon>
        <taxon>Cyanophyceae</taxon>
        <taxon>Nostocales</taxon>
        <taxon>Nostocaceae</taxon>
        <taxon>Nostoc</taxon>
    </lineage>
</organism>
<dbReference type="InterPro" id="IPR050492">
    <property type="entry name" value="Bact_metal-bind_prot9"/>
</dbReference>
<dbReference type="InterPro" id="IPR006128">
    <property type="entry name" value="Lipoprotein_PsaA-like"/>
</dbReference>
<dbReference type="PRINTS" id="PR00690">
    <property type="entry name" value="ADHESNFAMILY"/>
</dbReference>
<dbReference type="InterPro" id="IPR006129">
    <property type="entry name" value="AdhesinB"/>
</dbReference>
<dbReference type="SUPFAM" id="SSF53807">
    <property type="entry name" value="Helical backbone' metal receptor"/>
    <property type="match status" value="1"/>
</dbReference>
<evidence type="ECO:0000256" key="3">
    <source>
        <dbReference type="ARBA" id="ARBA00022723"/>
    </source>
</evidence>
<dbReference type="Gene3D" id="3.40.50.1980">
    <property type="entry name" value="Nitrogenase molybdenum iron protein domain"/>
    <property type="match status" value="2"/>
</dbReference>
<dbReference type="PANTHER" id="PTHR42953:SF1">
    <property type="entry name" value="METAL-BINDING PROTEIN HI_0362-RELATED"/>
    <property type="match status" value="1"/>
</dbReference>
<sequence length="330" mass="36517">MSKKSPLNNFFRTILAALTIGFVGCGNQVVRTTFTQTNTQVNENLPQVVATTSVLCDLTRQVAGNTVNLTCLIPSTADPQFYKPKPEDRKAIEQANLILYNGYNFEPNLIKLIKATKNPTPKIAVAQLAVPKPQKFQAGGKNVTDPHVWHNTKNAIRMVQVINSNLRKLQSSDAEVYSSNTKKITNELTQLDSWIKSRIASIPTKERKLITTSDALSYYAKAYRISLTGGLQSISTNEKLTDERVKNLATNIKRAKVSTIFAEVEINPNLIQSVAKEAEVNISDRKLYAEGLSEPGSDADTYQKMMIANTRTIVEGLGGTYLMFETKAAR</sequence>
<comment type="similarity">
    <text evidence="5">Belongs to the bacterial solute-binding protein 9 family.</text>
</comment>
<evidence type="ECO:0000313" key="7">
    <source>
        <dbReference type="Proteomes" id="UP000252085"/>
    </source>
</evidence>
<dbReference type="PROSITE" id="PS51257">
    <property type="entry name" value="PROKAR_LIPOPROTEIN"/>
    <property type="match status" value="1"/>
</dbReference>
<dbReference type="Proteomes" id="UP000252085">
    <property type="component" value="Unassembled WGS sequence"/>
</dbReference>
<proteinExistence type="inferred from homology"/>
<evidence type="ECO:0000313" key="6">
    <source>
        <dbReference type="EMBL" id="RCJ38600.1"/>
    </source>
</evidence>
<accession>A0A367RSB1</accession>
<dbReference type="GO" id="GO:0030001">
    <property type="term" value="P:metal ion transport"/>
    <property type="evidence" value="ECO:0007669"/>
    <property type="project" value="InterPro"/>
</dbReference>
<dbReference type="PRINTS" id="PR00691">
    <property type="entry name" value="ADHESINB"/>
</dbReference>
<dbReference type="PANTHER" id="PTHR42953">
    <property type="entry name" value="HIGH-AFFINITY ZINC UPTAKE SYSTEM PROTEIN ZNUA-RELATED"/>
    <property type="match status" value="1"/>
</dbReference>
<keyword evidence="4" id="KW-0732">Signal</keyword>
<dbReference type="GO" id="GO:0007155">
    <property type="term" value="P:cell adhesion"/>
    <property type="evidence" value="ECO:0007669"/>
    <property type="project" value="InterPro"/>
</dbReference>
<evidence type="ECO:0000256" key="4">
    <source>
        <dbReference type="ARBA" id="ARBA00022729"/>
    </source>
</evidence>
<dbReference type="Pfam" id="PF01297">
    <property type="entry name" value="ZnuA"/>
    <property type="match status" value="1"/>
</dbReference>
<comment type="caution">
    <text evidence="6">The sequence shown here is derived from an EMBL/GenBank/DDBJ whole genome shotgun (WGS) entry which is preliminary data.</text>
</comment>
<gene>
    <name evidence="6" type="ORF">A6769_09410</name>
</gene>
<evidence type="ECO:0000256" key="5">
    <source>
        <dbReference type="RuleBase" id="RU003512"/>
    </source>
</evidence>